<dbReference type="Proteomes" id="UP000469558">
    <property type="component" value="Unassembled WGS sequence"/>
</dbReference>
<reference evidence="2 3" key="1">
    <citation type="submission" date="2018-05" db="EMBL/GenBank/DDBJ databases">
        <title>Genome sequencing and assembly of the regulated plant pathogen Lachnellula willkommii and related sister species for the development of diagnostic species identification markers.</title>
        <authorList>
            <person name="Giroux E."/>
            <person name="Bilodeau G."/>
        </authorList>
    </citation>
    <scope>NUCLEOTIDE SEQUENCE [LARGE SCALE GENOMIC DNA]</scope>
    <source>
        <strain evidence="2 3">CBS 268.59</strain>
    </source>
</reference>
<dbReference type="OrthoDB" id="2430343at2759"/>
<name>A0A8T9CQF4_9HELO</name>
<dbReference type="GO" id="GO:0000423">
    <property type="term" value="P:mitophagy"/>
    <property type="evidence" value="ECO:0007669"/>
    <property type="project" value="InterPro"/>
</dbReference>
<sequence length="195" mass="22048">MSSSIPLQIAETIQTASIKRDPSPHHDLNPSTAASQKQPVTLSHPPGSESSLDKYAYDEEDGIDGHEDEDDIPYSVLKPTPRRAEFPPLPDLRFEQSYLASIEGADTRWKVAFITIRDQVLMPLLQGTVWTLALHGWKFWNRNAKLSGESSGAKIRRWWYRTNNWKLPKSMKKFGANDKLAGDMGDYYQTQNAGD</sequence>
<dbReference type="InterPro" id="IPR013898">
    <property type="entry name" value="Atg43"/>
</dbReference>
<feature type="region of interest" description="Disordered" evidence="1">
    <location>
        <begin position="61"/>
        <end position="80"/>
    </location>
</feature>
<dbReference type="PANTHER" id="PTHR38699">
    <property type="entry name" value="CHROMOSOME 1, WHOLE GENOME SHOTGUN SEQUENCE"/>
    <property type="match status" value="1"/>
</dbReference>
<proteinExistence type="predicted"/>
<evidence type="ECO:0000313" key="2">
    <source>
        <dbReference type="EMBL" id="TVY84893.1"/>
    </source>
</evidence>
<dbReference type="Pfam" id="PF08589">
    <property type="entry name" value="ATG43"/>
    <property type="match status" value="1"/>
</dbReference>
<feature type="region of interest" description="Disordered" evidence="1">
    <location>
        <begin position="1"/>
        <end position="54"/>
    </location>
</feature>
<accession>A0A8T9CQF4</accession>
<comment type="caution">
    <text evidence="2">The sequence shown here is derived from an EMBL/GenBank/DDBJ whole genome shotgun (WGS) entry which is preliminary data.</text>
</comment>
<dbReference type="PANTHER" id="PTHR38699:SF1">
    <property type="entry name" value="MITOPHAGY RECEPTOR ATG43"/>
    <property type="match status" value="1"/>
</dbReference>
<evidence type="ECO:0000256" key="1">
    <source>
        <dbReference type="SAM" id="MobiDB-lite"/>
    </source>
</evidence>
<organism evidence="2 3">
    <name type="scientific">Lachnellula suecica</name>
    <dbReference type="NCBI Taxonomy" id="602035"/>
    <lineage>
        <taxon>Eukaryota</taxon>
        <taxon>Fungi</taxon>
        <taxon>Dikarya</taxon>
        <taxon>Ascomycota</taxon>
        <taxon>Pezizomycotina</taxon>
        <taxon>Leotiomycetes</taxon>
        <taxon>Helotiales</taxon>
        <taxon>Lachnaceae</taxon>
        <taxon>Lachnellula</taxon>
    </lineage>
</organism>
<feature type="compositionally biased region" description="Polar residues" evidence="1">
    <location>
        <begin position="29"/>
        <end position="41"/>
    </location>
</feature>
<evidence type="ECO:0008006" key="4">
    <source>
        <dbReference type="Google" id="ProtNLM"/>
    </source>
</evidence>
<dbReference type="AlphaFoldDB" id="A0A8T9CQF4"/>
<feature type="compositionally biased region" description="Acidic residues" evidence="1">
    <location>
        <begin position="61"/>
        <end position="72"/>
    </location>
</feature>
<gene>
    <name evidence="2" type="ORF">LSUE1_G000326</name>
</gene>
<evidence type="ECO:0000313" key="3">
    <source>
        <dbReference type="Proteomes" id="UP000469558"/>
    </source>
</evidence>
<feature type="compositionally biased region" description="Basic and acidic residues" evidence="1">
    <location>
        <begin position="18"/>
        <end position="28"/>
    </location>
</feature>
<feature type="compositionally biased region" description="Polar residues" evidence="1">
    <location>
        <begin position="1"/>
        <end position="17"/>
    </location>
</feature>
<dbReference type="GO" id="GO:0140580">
    <property type="term" value="F:mitochondrion autophagosome adaptor activity"/>
    <property type="evidence" value="ECO:0007669"/>
    <property type="project" value="InterPro"/>
</dbReference>
<dbReference type="EMBL" id="QGMK01000046">
    <property type="protein sequence ID" value="TVY84893.1"/>
    <property type="molecule type" value="Genomic_DNA"/>
</dbReference>
<protein>
    <recommendedName>
        <fullName evidence="4">DUF1770-domain-containing protein</fullName>
    </recommendedName>
</protein>
<keyword evidence="3" id="KW-1185">Reference proteome</keyword>